<feature type="chain" id="PRO_5003684452" description="Soil-associated protein, TIGR03435 family" evidence="1">
    <location>
        <begin position="22"/>
        <end position="261"/>
    </location>
</feature>
<dbReference type="KEGG" id="trs:Terro_0554"/>
<dbReference type="InterPro" id="IPR017801">
    <property type="entry name" value="DUF3738"/>
</dbReference>
<dbReference type="OrthoDB" id="113250at2"/>
<reference evidence="2 3" key="1">
    <citation type="submission" date="2012-06" db="EMBL/GenBank/DDBJ databases">
        <title>Complete genome of Terriglobus roseus DSM 18391.</title>
        <authorList>
            <consortium name="US DOE Joint Genome Institute (JGI-PGF)"/>
            <person name="Lucas S."/>
            <person name="Copeland A."/>
            <person name="Lapidus A."/>
            <person name="Glavina del Rio T."/>
            <person name="Dalin E."/>
            <person name="Tice H."/>
            <person name="Bruce D."/>
            <person name="Goodwin L."/>
            <person name="Pitluck S."/>
            <person name="Peters L."/>
            <person name="Mikhailova N."/>
            <person name="Munk A.C.C."/>
            <person name="Kyrpides N."/>
            <person name="Mavromatis K."/>
            <person name="Ivanova N."/>
            <person name="Brettin T."/>
            <person name="Detter J.C."/>
            <person name="Han C."/>
            <person name="Larimer F."/>
            <person name="Land M."/>
            <person name="Hauser L."/>
            <person name="Markowitz V."/>
            <person name="Cheng J.-F."/>
            <person name="Hugenholtz P."/>
            <person name="Woyke T."/>
            <person name="Wu D."/>
            <person name="Brambilla E."/>
            <person name="Klenk H.-P."/>
            <person name="Eisen J.A."/>
        </authorList>
    </citation>
    <scope>NUCLEOTIDE SEQUENCE [LARGE SCALE GENOMIC DNA]</scope>
    <source>
        <strain evidence="3">DSM 18391 / NRRL B-41598 / KBS 63</strain>
    </source>
</reference>
<keyword evidence="3" id="KW-1185">Reference proteome</keyword>
<organism evidence="2 3">
    <name type="scientific">Terriglobus roseus (strain DSM 18391 / NRRL B-41598 / KBS 63)</name>
    <dbReference type="NCBI Taxonomy" id="926566"/>
    <lineage>
        <taxon>Bacteria</taxon>
        <taxon>Pseudomonadati</taxon>
        <taxon>Acidobacteriota</taxon>
        <taxon>Terriglobia</taxon>
        <taxon>Terriglobales</taxon>
        <taxon>Acidobacteriaceae</taxon>
        <taxon>Terriglobus</taxon>
    </lineage>
</organism>
<keyword evidence="1" id="KW-0732">Signal</keyword>
<name>I3ZCC6_TERRK</name>
<evidence type="ECO:0008006" key="4">
    <source>
        <dbReference type="Google" id="ProtNLM"/>
    </source>
</evidence>
<feature type="signal peptide" evidence="1">
    <location>
        <begin position="1"/>
        <end position="21"/>
    </location>
</feature>
<dbReference type="NCBIfam" id="TIGR03435">
    <property type="entry name" value="Soli_TIGR03435"/>
    <property type="match status" value="1"/>
</dbReference>
<dbReference type="Proteomes" id="UP000006056">
    <property type="component" value="Chromosome"/>
</dbReference>
<protein>
    <recommendedName>
        <fullName evidence="4">Soil-associated protein, TIGR03435 family</fullName>
    </recommendedName>
</protein>
<dbReference type="Pfam" id="PF12543">
    <property type="entry name" value="DUF3738"/>
    <property type="match status" value="1"/>
</dbReference>
<dbReference type="HOGENOM" id="CLU_079080_0_0_0"/>
<sequence>MRLFAPLLLFACALTHTSASAETPASAPAFEVATIKPVDPAPKSGRWMRVEGTHRFVARNYTLRLLIAAAYDMNPRTISGGPGWIDSDKYAIDAITPGEKAPDHDAQMLMLRTLLTERFHLVFHRQAKILSIYEITVAKGGADMSETLTPDAPPELVSIVYPDRMIMPARNASMADLARIMQRAILDRPVVDHTGLTGRYNFNLEWQPDETQFSGDIPAPADSQSPPLLVAMQEQLGLQMKAVKGPVDTIVIDRADKPSEN</sequence>
<evidence type="ECO:0000256" key="1">
    <source>
        <dbReference type="SAM" id="SignalP"/>
    </source>
</evidence>
<gene>
    <name evidence="2" type="ordered locus">Terro_0554</name>
</gene>
<evidence type="ECO:0000313" key="3">
    <source>
        <dbReference type="Proteomes" id="UP000006056"/>
    </source>
</evidence>
<dbReference type="eggNOG" id="COG4219">
    <property type="taxonomic scope" value="Bacteria"/>
</dbReference>
<dbReference type="EMBL" id="CP003379">
    <property type="protein sequence ID" value="AFL86894.1"/>
    <property type="molecule type" value="Genomic_DNA"/>
</dbReference>
<accession>I3ZCC6</accession>
<dbReference type="RefSeq" id="WP_014784463.1">
    <property type="nucleotide sequence ID" value="NC_018014.1"/>
</dbReference>
<proteinExistence type="predicted"/>
<dbReference type="AlphaFoldDB" id="I3ZCC6"/>
<dbReference type="STRING" id="926566.Terro_0554"/>
<evidence type="ECO:0000313" key="2">
    <source>
        <dbReference type="EMBL" id="AFL86894.1"/>
    </source>
</evidence>